<keyword evidence="2" id="KW-1185">Reference proteome</keyword>
<sequence>MARGPALLDRCHLTSYQPFCSQTDRLGLCSQLDLPLAGPPAPAADAAGQQDRSPVVEHYGGMVAKSMLGGEDQHKWALVQV</sequence>
<evidence type="ECO:0000313" key="1">
    <source>
        <dbReference type="EMBL" id="KAF0894752.1"/>
    </source>
</evidence>
<gene>
    <name evidence="1" type="ORF">E2562_003637</name>
</gene>
<reference evidence="1 2" key="1">
    <citation type="submission" date="2019-11" db="EMBL/GenBank/DDBJ databases">
        <title>Whole genome sequence of Oryza granulata.</title>
        <authorList>
            <person name="Li W."/>
        </authorList>
    </citation>
    <scope>NUCLEOTIDE SEQUENCE [LARGE SCALE GENOMIC DNA]</scope>
    <source>
        <strain evidence="2">cv. Menghai</strain>
        <tissue evidence="1">Leaf</tissue>
    </source>
</reference>
<evidence type="ECO:0000313" key="2">
    <source>
        <dbReference type="Proteomes" id="UP000479710"/>
    </source>
</evidence>
<dbReference type="Proteomes" id="UP000479710">
    <property type="component" value="Unassembled WGS sequence"/>
</dbReference>
<name>A0A6G1C3L1_9ORYZ</name>
<comment type="caution">
    <text evidence="1">The sequence shown here is derived from an EMBL/GenBank/DDBJ whole genome shotgun (WGS) entry which is preliminary data.</text>
</comment>
<organism evidence="1 2">
    <name type="scientific">Oryza meyeriana var. granulata</name>
    <dbReference type="NCBI Taxonomy" id="110450"/>
    <lineage>
        <taxon>Eukaryota</taxon>
        <taxon>Viridiplantae</taxon>
        <taxon>Streptophyta</taxon>
        <taxon>Embryophyta</taxon>
        <taxon>Tracheophyta</taxon>
        <taxon>Spermatophyta</taxon>
        <taxon>Magnoliopsida</taxon>
        <taxon>Liliopsida</taxon>
        <taxon>Poales</taxon>
        <taxon>Poaceae</taxon>
        <taxon>BOP clade</taxon>
        <taxon>Oryzoideae</taxon>
        <taxon>Oryzeae</taxon>
        <taxon>Oryzinae</taxon>
        <taxon>Oryza</taxon>
        <taxon>Oryza meyeriana</taxon>
    </lineage>
</organism>
<dbReference type="EMBL" id="SPHZ02000010">
    <property type="protein sequence ID" value="KAF0894752.1"/>
    <property type="molecule type" value="Genomic_DNA"/>
</dbReference>
<accession>A0A6G1C3L1</accession>
<proteinExistence type="predicted"/>
<protein>
    <submittedName>
        <fullName evidence="1">Uncharacterized protein</fullName>
    </submittedName>
</protein>
<dbReference type="AlphaFoldDB" id="A0A6G1C3L1"/>